<proteinExistence type="inferred from homology"/>
<evidence type="ECO:0000259" key="16">
    <source>
        <dbReference type="Pfam" id="PF04678"/>
    </source>
</evidence>
<dbReference type="PANTHER" id="PTHR13462:SF10">
    <property type="entry name" value="CALCIUM UNIPORTER PROTEIN, MITOCHONDRIAL"/>
    <property type="match status" value="1"/>
</dbReference>
<evidence type="ECO:0000256" key="12">
    <source>
        <dbReference type="ARBA" id="ARBA00023136"/>
    </source>
</evidence>
<evidence type="ECO:0000256" key="11">
    <source>
        <dbReference type="ARBA" id="ARBA00023128"/>
    </source>
</evidence>
<gene>
    <name evidence="17" type="ORF">C0Q70_00358</name>
</gene>
<evidence type="ECO:0000256" key="10">
    <source>
        <dbReference type="ARBA" id="ARBA00023065"/>
    </source>
</evidence>
<evidence type="ECO:0000256" key="5">
    <source>
        <dbReference type="ARBA" id="ARBA00022673"/>
    </source>
</evidence>
<keyword evidence="3 15" id="KW-0813">Transport</keyword>
<keyword evidence="10 15" id="KW-0406">Ion transport</keyword>
<keyword evidence="7 15" id="KW-0999">Mitochondrion inner membrane</keyword>
<evidence type="ECO:0000256" key="14">
    <source>
        <dbReference type="ARBA" id="ARBA00036634"/>
    </source>
</evidence>
<evidence type="ECO:0000256" key="1">
    <source>
        <dbReference type="ARBA" id="ARBA00004448"/>
    </source>
</evidence>
<keyword evidence="8 15" id="KW-0106">Calcium</keyword>
<evidence type="ECO:0000256" key="7">
    <source>
        <dbReference type="ARBA" id="ARBA00022792"/>
    </source>
</evidence>
<keyword evidence="13 15" id="KW-0407">Ion channel</keyword>
<dbReference type="OrthoDB" id="278338at2759"/>
<feature type="domain" description="Calcium uniporter protein C-terminal" evidence="16">
    <location>
        <begin position="51"/>
        <end position="235"/>
    </location>
</feature>
<keyword evidence="4 15" id="KW-0109">Calcium transport</keyword>
<sequence length="270" mass="31627">MPANHWAFPGGFFEILDVLLVRDWLRCAGSVLYRSPANVDISSCVDGARVAGSTPIEILLRSNFKLVINDKEYVVTPPDIRPLLSEEAQTLSDVKHLVNVLYSTLHIEEYQLQRERDIMKRLEDLNTQIAPLEQIKQRIEVKASKTTNHLSWLGLGLMGLQFGILARLTWWEYSWDIMEPVTYFVTYGTSMAMFAYYLLTKQEYVFPDVRDREFLVRFYKLAYKERLNVDHYNRLRDAISKAEEDLRRLQDPLQLHLPIKEIQKRSESKQ</sequence>
<feature type="transmembrane region" description="Helical" evidence="15">
    <location>
        <begin position="150"/>
        <end position="169"/>
    </location>
</feature>
<evidence type="ECO:0000256" key="13">
    <source>
        <dbReference type="ARBA" id="ARBA00023303"/>
    </source>
</evidence>
<protein>
    <recommendedName>
        <fullName evidence="15">Calcium uniporter protein</fullName>
    </recommendedName>
</protein>
<dbReference type="AlphaFoldDB" id="A0A2T7PWJ0"/>
<evidence type="ECO:0000256" key="4">
    <source>
        <dbReference type="ARBA" id="ARBA00022568"/>
    </source>
</evidence>
<comment type="domain">
    <text evidence="15">The selectivity filter, in which calcium ions are arranged in single file, is composed of two acidic rings separated by one helical turn along the central axis of the channel pore.</text>
</comment>
<dbReference type="GO" id="GO:0036444">
    <property type="term" value="P:calcium import into the mitochondrion"/>
    <property type="evidence" value="ECO:0007669"/>
    <property type="project" value="TreeGrafter"/>
</dbReference>
<dbReference type="InterPro" id="IPR006769">
    <property type="entry name" value="MCU_C"/>
</dbReference>
<dbReference type="GO" id="GO:0005262">
    <property type="term" value="F:calcium channel activity"/>
    <property type="evidence" value="ECO:0007669"/>
    <property type="project" value="UniProtKB-UniRule"/>
</dbReference>
<keyword evidence="6 15" id="KW-0812">Transmembrane</keyword>
<keyword evidence="5 15" id="KW-0107">Calcium channel</keyword>
<name>A0A2T7PWJ0_POMCA</name>
<organism evidence="17 18">
    <name type="scientific">Pomacea canaliculata</name>
    <name type="common">Golden apple snail</name>
    <dbReference type="NCBI Taxonomy" id="400727"/>
    <lineage>
        <taxon>Eukaryota</taxon>
        <taxon>Metazoa</taxon>
        <taxon>Spiralia</taxon>
        <taxon>Lophotrochozoa</taxon>
        <taxon>Mollusca</taxon>
        <taxon>Gastropoda</taxon>
        <taxon>Caenogastropoda</taxon>
        <taxon>Architaenioglossa</taxon>
        <taxon>Ampullarioidea</taxon>
        <taxon>Ampullariidae</taxon>
        <taxon>Pomacea</taxon>
    </lineage>
</organism>
<dbReference type="InterPro" id="IPR039055">
    <property type="entry name" value="MCU_fam"/>
</dbReference>
<evidence type="ECO:0000256" key="2">
    <source>
        <dbReference type="ARBA" id="ARBA00005653"/>
    </source>
</evidence>
<comment type="function">
    <text evidence="15">Mitochondrial inner membrane calcium uniporter that mediates calcium uptake into mitochondria. Mitochondrial calcium homeostasis plays key roles in cellular physiology and regulates cell bioenergetics, cytoplasmic calcium signals and activation of cell death pathways.</text>
</comment>
<evidence type="ECO:0000256" key="3">
    <source>
        <dbReference type="ARBA" id="ARBA00022448"/>
    </source>
</evidence>
<keyword evidence="18" id="KW-1185">Reference proteome</keyword>
<keyword evidence="9 15" id="KW-1133">Transmembrane helix</keyword>
<feature type="transmembrane region" description="Helical" evidence="15">
    <location>
        <begin position="181"/>
        <end position="199"/>
    </location>
</feature>
<evidence type="ECO:0000313" key="18">
    <source>
        <dbReference type="Proteomes" id="UP000245119"/>
    </source>
</evidence>
<keyword evidence="11 15" id="KW-0496">Mitochondrion</keyword>
<comment type="caution">
    <text evidence="17">The sequence shown here is derived from an EMBL/GenBank/DDBJ whole genome shotgun (WGS) entry which is preliminary data.</text>
</comment>
<dbReference type="GO" id="GO:0051560">
    <property type="term" value="P:mitochondrial calcium ion homeostasis"/>
    <property type="evidence" value="ECO:0007669"/>
    <property type="project" value="UniProtKB-UniRule"/>
</dbReference>
<evidence type="ECO:0000313" key="17">
    <source>
        <dbReference type="EMBL" id="PVD37757.1"/>
    </source>
</evidence>
<dbReference type="Pfam" id="PF04678">
    <property type="entry name" value="MCU"/>
    <property type="match status" value="1"/>
</dbReference>
<evidence type="ECO:0000256" key="6">
    <source>
        <dbReference type="ARBA" id="ARBA00022692"/>
    </source>
</evidence>
<keyword evidence="12 15" id="KW-0472">Membrane</keyword>
<comment type="subcellular location">
    <subcellularLocation>
        <location evidence="1 15">Mitochondrion inner membrane</location>
        <topology evidence="1 15">Multi-pass membrane protein</topology>
    </subcellularLocation>
</comment>
<evidence type="ECO:0000256" key="9">
    <source>
        <dbReference type="ARBA" id="ARBA00022989"/>
    </source>
</evidence>
<dbReference type="GO" id="GO:1990246">
    <property type="term" value="C:uniplex complex"/>
    <property type="evidence" value="ECO:0007669"/>
    <property type="project" value="TreeGrafter"/>
</dbReference>
<evidence type="ECO:0000256" key="8">
    <source>
        <dbReference type="ARBA" id="ARBA00022837"/>
    </source>
</evidence>
<evidence type="ECO:0000256" key="15">
    <source>
        <dbReference type="RuleBase" id="RU367035"/>
    </source>
</evidence>
<reference evidence="17 18" key="1">
    <citation type="submission" date="2018-04" db="EMBL/GenBank/DDBJ databases">
        <title>The genome of golden apple snail Pomacea canaliculata provides insight into stress tolerance and invasive adaptation.</title>
        <authorList>
            <person name="Liu C."/>
            <person name="Liu B."/>
            <person name="Ren Y."/>
            <person name="Zhang Y."/>
            <person name="Wang H."/>
            <person name="Li S."/>
            <person name="Jiang F."/>
            <person name="Yin L."/>
            <person name="Zhang G."/>
            <person name="Qian W."/>
            <person name="Fan W."/>
        </authorList>
    </citation>
    <scope>NUCLEOTIDE SEQUENCE [LARGE SCALE GENOMIC DNA]</scope>
    <source>
        <strain evidence="17">SZHN2017</strain>
        <tissue evidence="17">Muscle</tissue>
    </source>
</reference>
<dbReference type="PANTHER" id="PTHR13462">
    <property type="entry name" value="CALCIUM UNIPORTER PROTEIN, MITOCHONDRIAL"/>
    <property type="match status" value="1"/>
</dbReference>
<dbReference type="GO" id="GO:0015292">
    <property type="term" value="F:uniporter activity"/>
    <property type="evidence" value="ECO:0007669"/>
    <property type="project" value="UniProtKB-UniRule"/>
</dbReference>
<accession>A0A2T7PWJ0</accession>
<dbReference type="Proteomes" id="UP000245119">
    <property type="component" value="Linkage Group LG1"/>
</dbReference>
<comment type="catalytic activity">
    <reaction evidence="14">
        <text>Ca(2+)(in) = Ca(2+)(out)</text>
        <dbReference type="Rhea" id="RHEA:29671"/>
        <dbReference type="ChEBI" id="CHEBI:29108"/>
    </reaction>
</comment>
<comment type="similarity">
    <text evidence="2 15">Belongs to the MCU (TC 1.A.77) family.</text>
</comment>
<dbReference type="EMBL" id="PZQS01000001">
    <property type="protein sequence ID" value="PVD37757.1"/>
    <property type="molecule type" value="Genomic_DNA"/>
</dbReference>
<dbReference type="STRING" id="400727.A0A2T7PWJ0"/>